<accession>A0A851GIZ3</accession>
<dbReference type="AlphaFoldDB" id="A0A851GIZ3"/>
<feature type="region of interest" description="Disordered" evidence="1">
    <location>
        <begin position="150"/>
        <end position="172"/>
    </location>
</feature>
<proteinExistence type="predicted"/>
<comment type="caution">
    <text evidence="3">The sequence shown here is derived from an EMBL/GenBank/DDBJ whole genome shotgun (WGS) entry which is preliminary data.</text>
</comment>
<evidence type="ECO:0000256" key="2">
    <source>
        <dbReference type="SAM" id="Phobius"/>
    </source>
</evidence>
<feature type="transmembrane region" description="Helical" evidence="2">
    <location>
        <begin position="96"/>
        <end position="116"/>
    </location>
</feature>
<sequence length="349" mass="39015">MSDVTPAQAKVFDETVCRVLLGEAECGDSESLCCMIDDSEELRQRFLDHVAIQSFLVDEGRAGGFSENPKRLFEALEETETLPKVTQLLSRGLSRWISAVAAVVVIGLILVFTVQLPNRVNAASQSLDQIIAAFGRMDDRAYVIHVINQHSSKSKSPHRGSQKRGGAGRYPPPVYLDKAQLFLRGGRQFVLKQELPNGEHRIMGGDGEISWSFRGDGPVRMSHDPQRFRGGLPGRQQDLAFLDLRTQLSNLKDLYQIEIIKSNSQTEVGLQGLRGYRNSREQGGPKIIEIWFDPSNGMIHRMVLEGLPRRNEHPGALKLELVSSESLPTDFFSHNAHHEPGRRIEADKK</sequence>
<keyword evidence="2" id="KW-0812">Transmembrane</keyword>
<dbReference type="Proteomes" id="UP000557872">
    <property type="component" value="Unassembled WGS sequence"/>
</dbReference>
<gene>
    <name evidence="3" type="ORF">HW115_15065</name>
</gene>
<keyword evidence="4" id="KW-1185">Reference proteome</keyword>
<feature type="compositionally biased region" description="Basic residues" evidence="1">
    <location>
        <begin position="152"/>
        <end position="162"/>
    </location>
</feature>
<evidence type="ECO:0000256" key="1">
    <source>
        <dbReference type="SAM" id="MobiDB-lite"/>
    </source>
</evidence>
<dbReference type="EMBL" id="JACBAZ010000007">
    <property type="protein sequence ID" value="NWK56942.1"/>
    <property type="molecule type" value="Genomic_DNA"/>
</dbReference>
<name>A0A851GIZ3_9BACT</name>
<keyword evidence="2" id="KW-0472">Membrane</keyword>
<evidence type="ECO:0000313" key="3">
    <source>
        <dbReference type="EMBL" id="NWK56942.1"/>
    </source>
</evidence>
<evidence type="ECO:0000313" key="4">
    <source>
        <dbReference type="Proteomes" id="UP000557872"/>
    </source>
</evidence>
<reference evidence="3 4" key="1">
    <citation type="submission" date="2020-07" db="EMBL/GenBank/DDBJ databases">
        <title>Roseicoccus Jingziensis gen. nov., sp. nov., isolated from coastal seawater.</title>
        <authorList>
            <person name="Feng X."/>
        </authorList>
    </citation>
    <scope>NUCLEOTIDE SEQUENCE [LARGE SCALE GENOMIC DNA]</scope>
    <source>
        <strain evidence="3 4">N1E253</strain>
    </source>
</reference>
<keyword evidence="2" id="KW-1133">Transmembrane helix</keyword>
<protein>
    <submittedName>
        <fullName evidence="3">Uncharacterized protein</fullName>
    </submittedName>
</protein>
<dbReference type="RefSeq" id="WP_178933779.1">
    <property type="nucleotide sequence ID" value="NZ_JACBAZ010000007.1"/>
</dbReference>
<organism evidence="3 4">
    <name type="scientific">Oceaniferula marina</name>
    <dbReference type="NCBI Taxonomy" id="2748318"/>
    <lineage>
        <taxon>Bacteria</taxon>
        <taxon>Pseudomonadati</taxon>
        <taxon>Verrucomicrobiota</taxon>
        <taxon>Verrucomicrobiia</taxon>
        <taxon>Verrucomicrobiales</taxon>
        <taxon>Verrucomicrobiaceae</taxon>
        <taxon>Oceaniferula</taxon>
    </lineage>
</organism>